<dbReference type="PANTHER" id="PTHR12934:SF11">
    <property type="entry name" value="LARGE RIBOSOMAL SUBUNIT PROTEIN UL15M"/>
    <property type="match status" value="1"/>
</dbReference>
<dbReference type="GeneID" id="17270435"/>
<dbReference type="Pfam" id="PF00828">
    <property type="entry name" value="Ribosomal_L27A"/>
    <property type="match status" value="1"/>
</dbReference>
<dbReference type="Proteomes" id="UP000013827">
    <property type="component" value="Unassembled WGS sequence"/>
</dbReference>
<dbReference type="PANTHER" id="PTHR12934">
    <property type="entry name" value="50S RIBOSOMAL PROTEIN L15"/>
    <property type="match status" value="1"/>
</dbReference>
<name>A0A0D3JN05_EMIH1</name>
<dbReference type="eggNOG" id="KOG0846">
    <property type="taxonomic scope" value="Eukaryota"/>
</dbReference>
<dbReference type="PaxDb" id="2903-EOD24890"/>
<reference evidence="7" key="1">
    <citation type="journal article" date="2013" name="Nature">
        <title>Pan genome of the phytoplankton Emiliania underpins its global distribution.</title>
        <authorList>
            <person name="Read B.A."/>
            <person name="Kegel J."/>
            <person name="Klute M.J."/>
            <person name="Kuo A."/>
            <person name="Lefebvre S.C."/>
            <person name="Maumus F."/>
            <person name="Mayer C."/>
            <person name="Miller J."/>
            <person name="Monier A."/>
            <person name="Salamov A."/>
            <person name="Young J."/>
            <person name="Aguilar M."/>
            <person name="Claverie J.M."/>
            <person name="Frickenhaus S."/>
            <person name="Gonzalez K."/>
            <person name="Herman E.K."/>
            <person name="Lin Y.C."/>
            <person name="Napier J."/>
            <person name="Ogata H."/>
            <person name="Sarno A.F."/>
            <person name="Shmutz J."/>
            <person name="Schroeder D."/>
            <person name="de Vargas C."/>
            <person name="Verret F."/>
            <person name="von Dassow P."/>
            <person name="Valentin K."/>
            <person name="Van de Peer Y."/>
            <person name="Wheeler G."/>
            <person name="Dacks J.B."/>
            <person name="Delwiche C.F."/>
            <person name="Dyhrman S.T."/>
            <person name="Glockner G."/>
            <person name="John U."/>
            <person name="Richards T."/>
            <person name="Worden A.Z."/>
            <person name="Zhang X."/>
            <person name="Grigoriev I.V."/>
            <person name="Allen A.E."/>
            <person name="Bidle K."/>
            <person name="Borodovsky M."/>
            <person name="Bowler C."/>
            <person name="Brownlee C."/>
            <person name="Cock J.M."/>
            <person name="Elias M."/>
            <person name="Gladyshev V.N."/>
            <person name="Groth M."/>
            <person name="Guda C."/>
            <person name="Hadaegh A."/>
            <person name="Iglesias-Rodriguez M.D."/>
            <person name="Jenkins J."/>
            <person name="Jones B.M."/>
            <person name="Lawson T."/>
            <person name="Leese F."/>
            <person name="Lindquist E."/>
            <person name="Lobanov A."/>
            <person name="Lomsadze A."/>
            <person name="Malik S.B."/>
            <person name="Marsh M.E."/>
            <person name="Mackinder L."/>
            <person name="Mock T."/>
            <person name="Mueller-Roeber B."/>
            <person name="Pagarete A."/>
            <person name="Parker M."/>
            <person name="Probert I."/>
            <person name="Quesneville H."/>
            <person name="Raines C."/>
            <person name="Rensing S.A."/>
            <person name="Riano-Pachon D.M."/>
            <person name="Richier S."/>
            <person name="Rokitta S."/>
            <person name="Shiraiwa Y."/>
            <person name="Soanes D.M."/>
            <person name="van der Giezen M."/>
            <person name="Wahlund T.M."/>
            <person name="Williams B."/>
            <person name="Wilson W."/>
            <person name="Wolfe G."/>
            <person name="Wurch L.L."/>
        </authorList>
    </citation>
    <scope>NUCLEOTIDE SEQUENCE</scope>
</reference>
<reference evidence="6" key="2">
    <citation type="submission" date="2024-10" db="UniProtKB">
        <authorList>
            <consortium name="EnsemblProtists"/>
        </authorList>
    </citation>
    <scope>IDENTIFICATION</scope>
</reference>
<evidence type="ECO:0000256" key="4">
    <source>
        <dbReference type="SAM" id="MobiDB-lite"/>
    </source>
</evidence>
<dbReference type="GO" id="GO:0006412">
    <property type="term" value="P:translation"/>
    <property type="evidence" value="ECO:0007669"/>
    <property type="project" value="InterPro"/>
</dbReference>
<accession>A0A0D3JN05</accession>
<dbReference type="KEGG" id="ehx:EMIHUDRAFT_457670"/>
<keyword evidence="7" id="KW-1185">Reference proteome</keyword>
<dbReference type="STRING" id="2903.R1EDW4"/>
<evidence type="ECO:0000313" key="7">
    <source>
        <dbReference type="Proteomes" id="UP000013827"/>
    </source>
</evidence>
<evidence type="ECO:0000256" key="3">
    <source>
        <dbReference type="ARBA" id="ARBA00023274"/>
    </source>
</evidence>
<dbReference type="InterPro" id="IPR030878">
    <property type="entry name" value="Ribosomal_uL15"/>
</dbReference>
<dbReference type="HOGENOM" id="CLU_055188_4_1_1"/>
<feature type="domain" description="Large ribosomal subunit protein uL15/eL18" evidence="5">
    <location>
        <begin position="100"/>
        <end position="169"/>
    </location>
</feature>
<keyword evidence="2" id="KW-0689">Ribosomal protein</keyword>
<feature type="region of interest" description="Disordered" evidence="4">
    <location>
        <begin position="19"/>
        <end position="72"/>
    </location>
</feature>
<dbReference type="Gene3D" id="3.100.10.10">
    <property type="match status" value="1"/>
</dbReference>
<dbReference type="RefSeq" id="XP_005777319.1">
    <property type="nucleotide sequence ID" value="XM_005777262.1"/>
</dbReference>
<feature type="compositionally biased region" description="Gly residues" evidence="4">
    <location>
        <begin position="41"/>
        <end position="53"/>
    </location>
</feature>
<dbReference type="GO" id="GO:0003735">
    <property type="term" value="F:structural constituent of ribosome"/>
    <property type="evidence" value="ECO:0007669"/>
    <property type="project" value="InterPro"/>
</dbReference>
<protein>
    <recommendedName>
        <fullName evidence="5">Large ribosomal subunit protein uL15/eL18 domain-containing protein</fullName>
    </recommendedName>
</protein>
<dbReference type="InterPro" id="IPR036227">
    <property type="entry name" value="Ribosomal_uL15/eL18_sf"/>
</dbReference>
<dbReference type="EnsemblProtists" id="EOD24890">
    <property type="protein sequence ID" value="EOD24890"/>
    <property type="gene ID" value="EMIHUDRAFT_457670"/>
</dbReference>
<dbReference type="NCBIfam" id="TIGR01071">
    <property type="entry name" value="rplO_bact"/>
    <property type="match status" value="1"/>
</dbReference>
<dbReference type="InterPro" id="IPR005749">
    <property type="entry name" value="Ribosomal_uL15_bac-type"/>
</dbReference>
<evidence type="ECO:0000259" key="5">
    <source>
        <dbReference type="Pfam" id="PF00828"/>
    </source>
</evidence>
<dbReference type="SUPFAM" id="SSF52080">
    <property type="entry name" value="Ribosomal proteins L15p and L18e"/>
    <property type="match status" value="1"/>
</dbReference>
<evidence type="ECO:0000256" key="1">
    <source>
        <dbReference type="ARBA" id="ARBA00007320"/>
    </source>
</evidence>
<evidence type="ECO:0000313" key="6">
    <source>
        <dbReference type="EnsemblProtists" id="EOD24890"/>
    </source>
</evidence>
<dbReference type="GO" id="GO:0005762">
    <property type="term" value="C:mitochondrial large ribosomal subunit"/>
    <property type="evidence" value="ECO:0007669"/>
    <property type="project" value="TreeGrafter"/>
</dbReference>
<dbReference type="AlphaFoldDB" id="A0A0D3JN05"/>
<keyword evidence="3" id="KW-0687">Ribonucleoprotein</keyword>
<dbReference type="InterPro" id="IPR021131">
    <property type="entry name" value="Ribosomal_uL15/eL18"/>
</dbReference>
<proteinExistence type="inferred from homology"/>
<dbReference type="HAMAP" id="MF_01341">
    <property type="entry name" value="Ribosomal_uL15"/>
    <property type="match status" value="1"/>
</dbReference>
<evidence type="ECO:0000256" key="2">
    <source>
        <dbReference type="ARBA" id="ARBA00022980"/>
    </source>
</evidence>
<organism evidence="6 7">
    <name type="scientific">Emiliania huxleyi (strain CCMP1516)</name>
    <dbReference type="NCBI Taxonomy" id="280463"/>
    <lineage>
        <taxon>Eukaryota</taxon>
        <taxon>Haptista</taxon>
        <taxon>Haptophyta</taxon>
        <taxon>Prymnesiophyceae</taxon>
        <taxon>Isochrysidales</taxon>
        <taxon>Noelaerhabdaceae</taxon>
        <taxon>Emiliania</taxon>
    </lineage>
</organism>
<comment type="similarity">
    <text evidence="1">Belongs to the universal ribosomal protein uL15 family.</text>
</comment>
<sequence length="181" mass="18984">MRVFDWKTRGSEAPALEGLDLGSLSKSPGSAHRAARKGRGISAGQGATCGFGTRGQKSRSGHSTRPGFEGGQIPLYRRLPKFVGRPTGPGHTKTEYEIIKVSALNQLDDGAEVDYAALLAARAVSKSKRKLNKVVGAADKLTVKNLKVRAHAFTSSARAEIEALGGSCIELSPTTGEPVAA</sequence>